<keyword evidence="2" id="KW-1185">Reference proteome</keyword>
<dbReference type="Proteomes" id="UP000660611">
    <property type="component" value="Unassembled WGS sequence"/>
</dbReference>
<comment type="caution">
    <text evidence="1">The sequence shown here is derived from an EMBL/GenBank/DDBJ whole genome shotgun (WGS) entry which is preliminary data.</text>
</comment>
<protein>
    <submittedName>
        <fullName evidence="1">Uncharacterized protein</fullName>
    </submittedName>
</protein>
<dbReference type="EMBL" id="BONQ01000031">
    <property type="protein sequence ID" value="GIG44119.1"/>
    <property type="molecule type" value="Genomic_DNA"/>
</dbReference>
<name>A0A919PI59_9ACTN</name>
<accession>A0A919PI59</accession>
<dbReference type="AlphaFoldDB" id="A0A919PI59"/>
<evidence type="ECO:0000313" key="1">
    <source>
        <dbReference type="EMBL" id="GIG44119.1"/>
    </source>
</evidence>
<organism evidence="1 2">
    <name type="scientific">Dactylosporangium siamense</name>
    <dbReference type="NCBI Taxonomy" id="685454"/>
    <lineage>
        <taxon>Bacteria</taxon>
        <taxon>Bacillati</taxon>
        <taxon>Actinomycetota</taxon>
        <taxon>Actinomycetes</taxon>
        <taxon>Micromonosporales</taxon>
        <taxon>Micromonosporaceae</taxon>
        <taxon>Dactylosporangium</taxon>
    </lineage>
</organism>
<reference evidence="1" key="1">
    <citation type="submission" date="2021-01" db="EMBL/GenBank/DDBJ databases">
        <title>Whole genome shotgun sequence of Dactylosporangium siamense NBRC 106093.</title>
        <authorList>
            <person name="Komaki H."/>
            <person name="Tamura T."/>
        </authorList>
    </citation>
    <scope>NUCLEOTIDE SEQUENCE</scope>
    <source>
        <strain evidence="1">NBRC 106093</strain>
    </source>
</reference>
<gene>
    <name evidence="1" type="ORF">Dsi01nite_021600</name>
</gene>
<proteinExistence type="predicted"/>
<sequence length="92" mass="10187">MLIFVRYQRDTVWFYEQPVIFGPDHTWTSSRVVTGGDDDGGTEFRYAAVAVSDQTADTLSKITGSPYPTPSLPGTIIRESDAVVRTRDKGIC</sequence>
<evidence type="ECO:0000313" key="2">
    <source>
        <dbReference type="Proteomes" id="UP000660611"/>
    </source>
</evidence>